<comment type="caution">
    <text evidence="8">The sequence shown here is derived from an EMBL/GenBank/DDBJ whole genome shotgun (WGS) entry which is preliminary data.</text>
</comment>
<dbReference type="InterPro" id="IPR007450">
    <property type="entry name" value="BamE_dom"/>
</dbReference>
<evidence type="ECO:0000256" key="6">
    <source>
        <dbReference type="SAM" id="SignalP"/>
    </source>
</evidence>
<evidence type="ECO:0000313" key="9">
    <source>
        <dbReference type="Proteomes" id="UP000051213"/>
    </source>
</evidence>
<evidence type="ECO:0000256" key="2">
    <source>
        <dbReference type="ARBA" id="ARBA00023136"/>
    </source>
</evidence>
<dbReference type="EMBL" id="LICA01000651">
    <property type="protein sequence ID" value="KRO90875.1"/>
    <property type="molecule type" value="Genomic_DNA"/>
</dbReference>
<dbReference type="Proteomes" id="UP000051213">
    <property type="component" value="Unassembled WGS sequence"/>
</dbReference>
<dbReference type="GO" id="GO:0051205">
    <property type="term" value="P:protein insertion into membrane"/>
    <property type="evidence" value="ECO:0007669"/>
    <property type="project" value="UniProtKB-UniRule"/>
</dbReference>
<proteinExistence type="inferred from homology"/>
<evidence type="ECO:0000256" key="5">
    <source>
        <dbReference type="SAM" id="MobiDB-lite"/>
    </source>
</evidence>
<keyword evidence="4" id="KW-0449">Lipoprotein</keyword>
<feature type="region of interest" description="Disordered" evidence="5">
    <location>
        <begin position="102"/>
        <end position="121"/>
    </location>
</feature>
<keyword evidence="4" id="KW-0564">Palmitate</keyword>
<comment type="subcellular location">
    <subcellularLocation>
        <location evidence="4">Cell outer membrane</location>
        <topology evidence="4">Lipid-anchor</topology>
    </subcellularLocation>
</comment>
<keyword evidence="3 4" id="KW-0998">Cell outer membrane</keyword>
<accession>A0A0R2TZX4</accession>
<dbReference type="Pfam" id="PF04355">
    <property type="entry name" value="BamE"/>
    <property type="match status" value="1"/>
</dbReference>
<feature type="chain" id="PRO_5008995155" description="Outer membrane protein assembly factor BamE" evidence="6">
    <location>
        <begin position="22"/>
        <end position="121"/>
    </location>
</feature>
<dbReference type="AlphaFoldDB" id="A0A0R2TZX4"/>
<dbReference type="InterPro" id="IPR037873">
    <property type="entry name" value="BamE-like"/>
</dbReference>
<feature type="domain" description="Outer membrane protein assembly factor BamE" evidence="7">
    <location>
        <begin position="34"/>
        <end position="102"/>
    </location>
</feature>
<comment type="function">
    <text evidence="4">Part of the outer membrane protein assembly complex, which is involved in assembly and insertion of beta-barrel proteins into the outer membrane.</text>
</comment>
<dbReference type="InterPro" id="IPR026592">
    <property type="entry name" value="BamE"/>
</dbReference>
<keyword evidence="2 4" id="KW-0472">Membrane</keyword>
<dbReference type="PANTHER" id="PTHR37482:SF1">
    <property type="entry name" value="OUTER MEMBRANE PROTEIN ASSEMBLY FACTOR BAME"/>
    <property type="match status" value="1"/>
</dbReference>
<organism evidence="8 9">
    <name type="scientific">SAR92 bacterium BACL26 MAG-121220-bin70</name>
    <dbReference type="NCBI Taxonomy" id="1655626"/>
    <lineage>
        <taxon>Bacteria</taxon>
        <taxon>Pseudomonadati</taxon>
        <taxon>Pseudomonadota</taxon>
        <taxon>Gammaproteobacteria</taxon>
        <taxon>Cellvibrionales</taxon>
        <taxon>Porticoccaceae</taxon>
        <taxon>SAR92 clade</taxon>
    </lineage>
</organism>
<dbReference type="Gene3D" id="3.30.1450.10">
    <property type="match status" value="1"/>
</dbReference>
<evidence type="ECO:0000313" key="8">
    <source>
        <dbReference type="EMBL" id="KRO90875.1"/>
    </source>
</evidence>
<evidence type="ECO:0000256" key="4">
    <source>
        <dbReference type="HAMAP-Rule" id="MF_00925"/>
    </source>
</evidence>
<name>A0A0R2TZX4_9GAMM</name>
<comment type="similarity">
    <text evidence="4">Belongs to the BamE family.</text>
</comment>
<dbReference type="HAMAP" id="MF_00925">
    <property type="entry name" value="OM_assembly_BamE"/>
    <property type="match status" value="1"/>
</dbReference>
<reference evidence="8 9" key="1">
    <citation type="submission" date="2015-10" db="EMBL/GenBank/DDBJ databases">
        <title>Metagenome-Assembled Genomes uncover a global brackish microbiome.</title>
        <authorList>
            <person name="Hugerth L.W."/>
            <person name="Larsson J."/>
            <person name="Alneberg J."/>
            <person name="Lindh M.V."/>
            <person name="Legrand C."/>
            <person name="Pinhassi J."/>
            <person name="Andersson A.F."/>
        </authorList>
    </citation>
    <scope>NUCLEOTIDE SEQUENCE [LARGE SCALE GENOMIC DNA]</scope>
    <source>
        <strain evidence="8">BACL26 MAG-121220-bin70</strain>
    </source>
</reference>
<feature type="compositionally biased region" description="Polar residues" evidence="5">
    <location>
        <begin position="109"/>
        <end position="121"/>
    </location>
</feature>
<dbReference type="GO" id="GO:1990063">
    <property type="term" value="C:Bam protein complex"/>
    <property type="evidence" value="ECO:0007669"/>
    <property type="project" value="TreeGrafter"/>
</dbReference>
<evidence type="ECO:0000256" key="3">
    <source>
        <dbReference type="ARBA" id="ARBA00023237"/>
    </source>
</evidence>
<dbReference type="PANTHER" id="PTHR37482">
    <property type="entry name" value="OUTER MEMBRANE PROTEIN ASSEMBLY FACTOR BAME"/>
    <property type="match status" value="1"/>
</dbReference>
<dbReference type="GO" id="GO:0030674">
    <property type="term" value="F:protein-macromolecule adaptor activity"/>
    <property type="evidence" value="ECO:0007669"/>
    <property type="project" value="TreeGrafter"/>
</dbReference>
<feature type="signal peptide" evidence="6">
    <location>
        <begin position="1"/>
        <end position="21"/>
    </location>
</feature>
<evidence type="ECO:0000259" key="7">
    <source>
        <dbReference type="Pfam" id="PF04355"/>
    </source>
</evidence>
<evidence type="ECO:0000256" key="1">
    <source>
        <dbReference type="ARBA" id="ARBA00022729"/>
    </source>
</evidence>
<gene>
    <name evidence="4" type="primary">bamE</name>
    <name evidence="8" type="ORF">ABS24_02820</name>
</gene>
<dbReference type="PROSITE" id="PS51257">
    <property type="entry name" value="PROKAR_LIPOPROTEIN"/>
    <property type="match status" value="1"/>
</dbReference>
<comment type="subunit">
    <text evidence="4">Part of the Bam complex.</text>
</comment>
<sequence length="121" mass="13505">MRKLTLSLILLSALSSGCSWIKFPGVHKVDIQQGNILDQDMVDKLLPGMTKSQVRFVLGTPLISDTFNQARWDYIYRRVSAAGEKTEENVTVYFDNEDKLDRITGDYAPTSTSTQADPSSS</sequence>
<keyword evidence="1 4" id="KW-0732">Signal</keyword>
<protein>
    <recommendedName>
        <fullName evidence="4">Outer membrane protein assembly factor BamE</fullName>
    </recommendedName>
</protein>
<dbReference type="GO" id="GO:0043165">
    <property type="term" value="P:Gram-negative-bacterium-type cell outer membrane assembly"/>
    <property type="evidence" value="ECO:0007669"/>
    <property type="project" value="UniProtKB-UniRule"/>
</dbReference>